<dbReference type="Pfam" id="PF00615">
    <property type="entry name" value="RGS"/>
    <property type="match status" value="1"/>
</dbReference>
<feature type="domain" description="RGS" evidence="3">
    <location>
        <begin position="523"/>
        <end position="642"/>
    </location>
</feature>
<keyword evidence="5" id="KW-1185">Reference proteome</keyword>
<sequence>MSKIVRTFSLLKNFQKKNNEAKDQKDTNNNTKQTKEPKLLLELRKELRILKFRYANLEKSTDFERISSQISEINERMGRNLELKNKIQKELEEAEEETQHYIKLSSKERILERKKKEKKEMIEILRNEIETGYLNTNKGENENENENENKNENETKKENEKKNENEKRKEIKDFVEQIFTLKKDLQNAKTDQKKSQERLLGIKVLKVEAQTETKEILEKESIDSEIMIKELKQELEQMKRLKKKMKFKKRMMKKVTNDNKSFKGILINLNKRLKSAQTENSHFNESIDQLKQLLEKNLLSYSERSETENEDYFENNSLQSIGSEILNISSNSDFDNNSSTKCPRSFLSYNSLPINQIYTKSDTELDTKSKTTGSGTGTETETETKTKTKTQNNSKKKQEPITKNNKIEKVSTNNLEFNKFDDSTKKSPMSQNKPIRKKRSVSAKKVRLLRNNTNRKSISFMKNNRSSQNFFHNYVEKPNLKCVDILTKNMKNSQLVSSLDDFSIKSIKRKKTVFNNTEIKIETIQQLLSIPLAVSYFQQFLCTQFNDENILFFLEVKEFKQNCNTDKQIAKKAKQIYNKYIKPRSLFEINIISEMRNQIISKYVDNEFTLKMFDSAQKVVLSHMELNSFQPFQQTMIYKKLITKLQKSNQFTTGINKKIKLVYKKKKNLILNEEFIQSCKENTLNNTNLNTNNQNDRNDPTYQITGDLLEILFDLITCHYSISKQTLNVKNVSKSIPFRRFLIKTSQLSSVELENMNENEKLCFFLNLYNLLILHSLLINGPPKDVKSLNKMSKRTQYIVDKYRFSLSDILNGILRGNKNIKNNHNYFKTNDPRAKFCLQNVNPKIHFLILNFSFVPLLKIYRLEELDNTIEKVTTLVIQNKINYSNNYIYLPKYFFNYLNDFENTDSLKEIIIPYLKNKEQIKKATIRFSSKMVIESNIWIDIKRPLIRKIISNTSFF</sequence>
<gene>
    <name evidence="4" type="ORF">M0813_29741</name>
</gene>
<dbReference type="PANTHER" id="PTHR46361:SF3">
    <property type="entry name" value="ELECTRON CARRIER_ PROTEIN DISULFIDE OXIDOREDUCTASE"/>
    <property type="match status" value="1"/>
</dbReference>
<protein>
    <submittedName>
        <fullName evidence="4">Electron carrier/ protein disulfide oxidoreductase</fullName>
    </submittedName>
</protein>
<dbReference type="InterPro" id="IPR036305">
    <property type="entry name" value="RGS_sf"/>
</dbReference>
<evidence type="ECO:0000256" key="2">
    <source>
        <dbReference type="SAM" id="MobiDB-lite"/>
    </source>
</evidence>
<dbReference type="PROSITE" id="PS50132">
    <property type="entry name" value="RGS"/>
    <property type="match status" value="1"/>
</dbReference>
<comment type="caution">
    <text evidence="4">The sequence shown here is derived from an EMBL/GenBank/DDBJ whole genome shotgun (WGS) entry which is preliminary data.</text>
</comment>
<dbReference type="Proteomes" id="UP001150062">
    <property type="component" value="Unassembled WGS sequence"/>
</dbReference>
<feature type="compositionally biased region" description="Basic and acidic residues" evidence="2">
    <location>
        <begin position="147"/>
        <end position="167"/>
    </location>
</feature>
<name>A0ABQ8XLD2_9EUKA</name>
<dbReference type="InterPro" id="IPR016137">
    <property type="entry name" value="RGS"/>
</dbReference>
<evidence type="ECO:0000256" key="1">
    <source>
        <dbReference type="SAM" id="Coils"/>
    </source>
</evidence>
<dbReference type="PRINTS" id="PR01301">
    <property type="entry name" value="RGSPROTEIN"/>
</dbReference>
<feature type="compositionally biased region" description="Low complexity" evidence="2">
    <location>
        <begin position="370"/>
        <end position="379"/>
    </location>
</feature>
<dbReference type="EMBL" id="JAOAOG010000276">
    <property type="protein sequence ID" value="KAJ6233437.1"/>
    <property type="molecule type" value="Genomic_DNA"/>
</dbReference>
<dbReference type="InterPro" id="IPR044926">
    <property type="entry name" value="RGS_subdomain_2"/>
</dbReference>
<feature type="region of interest" description="Disordered" evidence="2">
    <location>
        <begin position="365"/>
        <end position="442"/>
    </location>
</feature>
<reference evidence="4" key="1">
    <citation type="submission" date="2022-08" db="EMBL/GenBank/DDBJ databases">
        <title>Novel sulfate-reducing endosymbionts in the free-living metamonad Anaeramoeba.</title>
        <authorList>
            <person name="Jerlstrom-Hultqvist J."/>
            <person name="Cepicka I."/>
            <person name="Gallot-Lavallee L."/>
            <person name="Salas-Leiva D."/>
            <person name="Curtis B.A."/>
            <person name="Zahonova K."/>
            <person name="Pipaliya S."/>
            <person name="Dacks J."/>
            <person name="Roger A.J."/>
        </authorList>
    </citation>
    <scope>NUCLEOTIDE SEQUENCE</scope>
    <source>
        <strain evidence="4">Schooner1</strain>
    </source>
</reference>
<dbReference type="CDD" id="cd07440">
    <property type="entry name" value="RGS"/>
    <property type="match status" value="1"/>
</dbReference>
<dbReference type="SMART" id="SM00315">
    <property type="entry name" value="RGS"/>
    <property type="match status" value="1"/>
</dbReference>
<proteinExistence type="predicted"/>
<feature type="coiled-coil region" evidence="1">
    <location>
        <begin position="214"/>
        <end position="293"/>
    </location>
</feature>
<evidence type="ECO:0000259" key="3">
    <source>
        <dbReference type="PROSITE" id="PS50132"/>
    </source>
</evidence>
<evidence type="ECO:0000313" key="4">
    <source>
        <dbReference type="EMBL" id="KAJ6233437.1"/>
    </source>
</evidence>
<dbReference type="PANTHER" id="PTHR46361">
    <property type="entry name" value="ELECTRON CARRIER/ PROTEIN DISULFIDE OXIDOREDUCTASE"/>
    <property type="match status" value="1"/>
</dbReference>
<feature type="region of interest" description="Disordered" evidence="2">
    <location>
        <begin position="135"/>
        <end position="167"/>
    </location>
</feature>
<evidence type="ECO:0000313" key="5">
    <source>
        <dbReference type="Proteomes" id="UP001150062"/>
    </source>
</evidence>
<dbReference type="Pfam" id="PF04784">
    <property type="entry name" value="DUF547"/>
    <property type="match status" value="1"/>
</dbReference>
<dbReference type="SUPFAM" id="SSF48097">
    <property type="entry name" value="Regulator of G-protein signaling, RGS"/>
    <property type="match status" value="1"/>
</dbReference>
<feature type="compositionally biased region" description="Basic and acidic residues" evidence="2">
    <location>
        <begin position="396"/>
        <end position="409"/>
    </location>
</feature>
<dbReference type="InterPro" id="IPR006869">
    <property type="entry name" value="DUF547"/>
</dbReference>
<dbReference type="Gene3D" id="1.10.167.10">
    <property type="entry name" value="Regulator of G-protein Signalling 4, domain 2"/>
    <property type="match status" value="1"/>
</dbReference>
<feature type="region of interest" description="Disordered" evidence="2">
    <location>
        <begin position="16"/>
        <end position="35"/>
    </location>
</feature>
<keyword evidence="1" id="KW-0175">Coiled coil</keyword>
<feature type="compositionally biased region" description="Basic and acidic residues" evidence="2">
    <location>
        <begin position="17"/>
        <end position="26"/>
    </location>
</feature>
<organism evidence="4 5">
    <name type="scientific">Anaeramoeba flamelloides</name>
    <dbReference type="NCBI Taxonomy" id="1746091"/>
    <lineage>
        <taxon>Eukaryota</taxon>
        <taxon>Metamonada</taxon>
        <taxon>Anaeramoebidae</taxon>
        <taxon>Anaeramoeba</taxon>
    </lineage>
</organism>
<accession>A0ABQ8XLD2</accession>